<dbReference type="STRING" id="398512.Bccel_3338"/>
<evidence type="ECO:0000256" key="1">
    <source>
        <dbReference type="SAM" id="MobiDB-lite"/>
    </source>
</evidence>
<dbReference type="Proteomes" id="UP000036923">
    <property type="component" value="Unassembled WGS sequence"/>
</dbReference>
<dbReference type="eggNOG" id="ENOG502ZMQ0">
    <property type="taxonomic scope" value="Bacteria"/>
</dbReference>
<keyword evidence="4" id="KW-1185">Reference proteome</keyword>
<evidence type="ECO:0000313" key="3">
    <source>
        <dbReference type="EMBL" id="KNY28067.1"/>
    </source>
</evidence>
<name>A0A0L6JRP4_9FIRM</name>
<evidence type="ECO:0000313" key="4">
    <source>
        <dbReference type="Proteomes" id="UP000036923"/>
    </source>
</evidence>
<sequence>MDHMGGMNNMGGYGTSIDTFVGGLLILLVKLLMVILVIAVIIGVGVWIKNAFFKNANTNKLIQVINNDPILKTVLVITIAVIGVIFLLALLGSFTGSSLILGSGMSEHGGMIGGYSSVLSIAGLLYLLIKALSFVLVVSLILALVAYIKKQADQGAFKFMKSNDQGTSGETNSSKKPEPGDNTGNL</sequence>
<feature type="transmembrane region" description="Helical" evidence="2">
    <location>
        <begin position="69"/>
        <end position="95"/>
    </location>
</feature>
<keyword evidence="2" id="KW-0472">Membrane</keyword>
<dbReference type="AlphaFoldDB" id="A0A0L6JRP4"/>
<feature type="transmembrane region" description="Helical" evidence="2">
    <location>
        <begin position="20"/>
        <end position="48"/>
    </location>
</feature>
<protein>
    <submittedName>
        <fullName evidence="3">Uncharacterized protein</fullName>
    </submittedName>
</protein>
<feature type="region of interest" description="Disordered" evidence="1">
    <location>
        <begin position="162"/>
        <end position="186"/>
    </location>
</feature>
<dbReference type="EMBL" id="LGTC01000001">
    <property type="protein sequence ID" value="KNY28067.1"/>
    <property type="molecule type" value="Genomic_DNA"/>
</dbReference>
<keyword evidence="2" id="KW-1133">Transmembrane helix</keyword>
<proteinExistence type="predicted"/>
<keyword evidence="2" id="KW-0812">Transmembrane</keyword>
<dbReference type="RefSeq" id="WP_036939124.1">
    <property type="nucleotide sequence ID" value="NZ_JQKC01000008.1"/>
</dbReference>
<reference evidence="4" key="1">
    <citation type="submission" date="2015-07" db="EMBL/GenBank/DDBJ databases">
        <title>Near-Complete Genome Sequence of the Cellulolytic Bacterium Bacteroides (Pseudobacteroides) cellulosolvens ATCC 35603.</title>
        <authorList>
            <person name="Dassa B."/>
            <person name="Utturkar S.M."/>
            <person name="Klingeman D.M."/>
            <person name="Hurt R.A."/>
            <person name="Keller M."/>
            <person name="Xu J."/>
            <person name="Reddy Y.H.K."/>
            <person name="Borovok I."/>
            <person name="Grinberg I.R."/>
            <person name="Lamed R."/>
            <person name="Zhivin O."/>
            <person name="Bayer E.A."/>
            <person name="Brown S.D."/>
        </authorList>
    </citation>
    <scope>NUCLEOTIDE SEQUENCE [LARGE SCALE GENOMIC DNA]</scope>
    <source>
        <strain evidence="4">DSM 2933</strain>
    </source>
</reference>
<evidence type="ECO:0000256" key="2">
    <source>
        <dbReference type="SAM" id="Phobius"/>
    </source>
</evidence>
<accession>A0A0L6JRP4</accession>
<feature type="compositionally biased region" description="Polar residues" evidence="1">
    <location>
        <begin position="162"/>
        <end position="172"/>
    </location>
</feature>
<feature type="transmembrane region" description="Helical" evidence="2">
    <location>
        <begin position="115"/>
        <end position="148"/>
    </location>
</feature>
<gene>
    <name evidence="3" type="ORF">Bccel_3338</name>
</gene>
<comment type="caution">
    <text evidence="3">The sequence shown here is derived from an EMBL/GenBank/DDBJ whole genome shotgun (WGS) entry which is preliminary data.</text>
</comment>
<organism evidence="3 4">
    <name type="scientific">Pseudobacteroides cellulosolvens ATCC 35603 = DSM 2933</name>
    <dbReference type="NCBI Taxonomy" id="398512"/>
    <lineage>
        <taxon>Bacteria</taxon>
        <taxon>Bacillati</taxon>
        <taxon>Bacillota</taxon>
        <taxon>Clostridia</taxon>
        <taxon>Eubacteriales</taxon>
        <taxon>Oscillospiraceae</taxon>
        <taxon>Pseudobacteroides</taxon>
    </lineage>
</organism>